<dbReference type="InterPro" id="IPR036688">
    <property type="entry name" value="MoeA_C_domain_IV_sf"/>
</dbReference>
<keyword evidence="3" id="KW-1185">Reference proteome</keyword>
<sequence length="61" mass="6430">MRAWLQHGGDIPLAITTGNQISSRLLSLSGANVLLKIPAKSSQCTTLRAGQIVDALWLGSV</sequence>
<accession>A0AAD5WHP0</accession>
<dbReference type="Pfam" id="PF03454">
    <property type="entry name" value="MoeA_C"/>
    <property type="match status" value="1"/>
</dbReference>
<evidence type="ECO:0000313" key="3">
    <source>
        <dbReference type="Proteomes" id="UP001196413"/>
    </source>
</evidence>
<dbReference type="AlphaFoldDB" id="A0AAD5WHP0"/>
<reference evidence="2" key="1">
    <citation type="submission" date="2021-06" db="EMBL/GenBank/DDBJ databases">
        <title>Parelaphostrongylus tenuis whole genome reference sequence.</title>
        <authorList>
            <person name="Garwood T.J."/>
            <person name="Larsen P.A."/>
            <person name="Fountain-Jones N.M."/>
            <person name="Garbe J.R."/>
            <person name="Macchietto M.G."/>
            <person name="Kania S.A."/>
            <person name="Gerhold R.W."/>
            <person name="Richards J.E."/>
            <person name="Wolf T.M."/>
        </authorList>
    </citation>
    <scope>NUCLEOTIDE SEQUENCE</scope>
    <source>
        <strain evidence="2">MNPRO001-30</strain>
        <tissue evidence="2">Meninges</tissue>
    </source>
</reference>
<evidence type="ECO:0000313" key="2">
    <source>
        <dbReference type="EMBL" id="KAJ1369908.1"/>
    </source>
</evidence>
<feature type="domain" description="MoeA C-terminal" evidence="1">
    <location>
        <begin position="1"/>
        <end position="56"/>
    </location>
</feature>
<dbReference type="SUPFAM" id="SSF63867">
    <property type="entry name" value="MoeA C-terminal domain-like"/>
    <property type="match status" value="1"/>
</dbReference>
<dbReference type="Gene3D" id="2.40.340.10">
    <property type="entry name" value="MoeA, C-terminal, domain IV"/>
    <property type="match status" value="1"/>
</dbReference>
<evidence type="ECO:0000259" key="1">
    <source>
        <dbReference type="Pfam" id="PF03454"/>
    </source>
</evidence>
<organism evidence="2 3">
    <name type="scientific">Parelaphostrongylus tenuis</name>
    <name type="common">Meningeal worm</name>
    <dbReference type="NCBI Taxonomy" id="148309"/>
    <lineage>
        <taxon>Eukaryota</taxon>
        <taxon>Metazoa</taxon>
        <taxon>Ecdysozoa</taxon>
        <taxon>Nematoda</taxon>
        <taxon>Chromadorea</taxon>
        <taxon>Rhabditida</taxon>
        <taxon>Rhabditina</taxon>
        <taxon>Rhabditomorpha</taxon>
        <taxon>Strongyloidea</taxon>
        <taxon>Metastrongylidae</taxon>
        <taxon>Parelaphostrongylus</taxon>
    </lineage>
</organism>
<comment type="caution">
    <text evidence="2">The sequence shown here is derived from an EMBL/GenBank/DDBJ whole genome shotgun (WGS) entry which is preliminary data.</text>
</comment>
<protein>
    <recommendedName>
        <fullName evidence="1">MoeA C-terminal domain-containing protein</fullName>
    </recommendedName>
</protein>
<dbReference type="InterPro" id="IPR005111">
    <property type="entry name" value="MoeA_C_domain_IV"/>
</dbReference>
<dbReference type="Proteomes" id="UP001196413">
    <property type="component" value="Unassembled WGS sequence"/>
</dbReference>
<dbReference type="GO" id="GO:0032324">
    <property type="term" value="P:molybdopterin cofactor biosynthetic process"/>
    <property type="evidence" value="ECO:0007669"/>
    <property type="project" value="InterPro"/>
</dbReference>
<name>A0AAD5WHP0_PARTN</name>
<gene>
    <name evidence="2" type="ORF">KIN20_031502</name>
</gene>
<proteinExistence type="predicted"/>
<dbReference type="EMBL" id="JAHQIW010006697">
    <property type="protein sequence ID" value="KAJ1369908.1"/>
    <property type="molecule type" value="Genomic_DNA"/>
</dbReference>